<name>A0A645H8J2_9ZZZZ</name>
<comment type="caution">
    <text evidence="1">The sequence shown here is derived from an EMBL/GenBank/DDBJ whole genome shotgun (WGS) entry which is preliminary data.</text>
</comment>
<reference evidence="1" key="1">
    <citation type="submission" date="2019-08" db="EMBL/GenBank/DDBJ databases">
        <authorList>
            <person name="Kucharzyk K."/>
            <person name="Murdoch R.W."/>
            <person name="Higgins S."/>
            <person name="Loffler F."/>
        </authorList>
    </citation>
    <scope>NUCLEOTIDE SEQUENCE</scope>
</reference>
<gene>
    <name evidence="1" type="ORF">SDC9_181902</name>
</gene>
<sequence>MINGNTDKSITEFPNSLYPRLGNEIDIEPIYTKWTEKQIKKIKKKLTFWSPERAEKTFNAQYVITFPIKDKKSVYMDKYAHKLQLKMIKWGQDFSVSFLVTKKGERNMDKYIRDVERAFWFED</sequence>
<accession>A0A645H8J2</accession>
<organism evidence="1">
    <name type="scientific">bioreactor metagenome</name>
    <dbReference type="NCBI Taxonomy" id="1076179"/>
    <lineage>
        <taxon>unclassified sequences</taxon>
        <taxon>metagenomes</taxon>
        <taxon>ecological metagenomes</taxon>
    </lineage>
</organism>
<protein>
    <submittedName>
        <fullName evidence="1">Uncharacterized protein</fullName>
    </submittedName>
</protein>
<dbReference type="EMBL" id="VSSQ01087439">
    <property type="protein sequence ID" value="MPN34409.1"/>
    <property type="molecule type" value="Genomic_DNA"/>
</dbReference>
<proteinExistence type="predicted"/>
<dbReference type="AlphaFoldDB" id="A0A645H8J2"/>
<evidence type="ECO:0000313" key="1">
    <source>
        <dbReference type="EMBL" id="MPN34409.1"/>
    </source>
</evidence>